<keyword evidence="5 7" id="KW-0067">ATP-binding</keyword>
<comment type="catalytic activity">
    <reaction evidence="7 8">
        <text>deamido-NAD(+) + L-glutamine + ATP + H2O = L-glutamate + AMP + diphosphate + NAD(+) + H(+)</text>
        <dbReference type="Rhea" id="RHEA:24384"/>
        <dbReference type="ChEBI" id="CHEBI:15377"/>
        <dbReference type="ChEBI" id="CHEBI:15378"/>
        <dbReference type="ChEBI" id="CHEBI:29985"/>
        <dbReference type="ChEBI" id="CHEBI:30616"/>
        <dbReference type="ChEBI" id="CHEBI:33019"/>
        <dbReference type="ChEBI" id="CHEBI:57540"/>
        <dbReference type="ChEBI" id="CHEBI:58359"/>
        <dbReference type="ChEBI" id="CHEBI:58437"/>
        <dbReference type="ChEBI" id="CHEBI:456215"/>
        <dbReference type="EC" id="6.3.5.1"/>
    </reaction>
</comment>
<dbReference type="GO" id="GO:0003952">
    <property type="term" value="F:NAD+ synthase (glutamine-hydrolyzing) activity"/>
    <property type="evidence" value="ECO:0007669"/>
    <property type="project" value="UniProtKB-UniRule"/>
</dbReference>
<dbReference type="EC" id="6.3.5.1" evidence="7 8"/>
<evidence type="ECO:0000256" key="1">
    <source>
        <dbReference type="ARBA" id="ARBA00005188"/>
    </source>
</evidence>
<dbReference type="Pfam" id="PF02540">
    <property type="entry name" value="NAD_synthase"/>
    <property type="match status" value="1"/>
</dbReference>
<evidence type="ECO:0000256" key="3">
    <source>
        <dbReference type="ARBA" id="ARBA00022598"/>
    </source>
</evidence>
<feature type="binding site" evidence="7">
    <location>
        <position position="118"/>
    </location>
    <ligand>
        <name>L-glutamine</name>
        <dbReference type="ChEBI" id="CHEBI:58359"/>
    </ligand>
</feature>
<dbReference type="GO" id="GO:0004359">
    <property type="term" value="F:glutaminase activity"/>
    <property type="evidence" value="ECO:0007669"/>
    <property type="project" value="InterPro"/>
</dbReference>
<keyword evidence="3 7" id="KW-0436">Ligase</keyword>
<feature type="active site" description="Proton acceptor; for glutaminase activity" evidence="7">
    <location>
        <position position="41"/>
    </location>
</feature>
<dbReference type="Gene3D" id="3.60.110.10">
    <property type="entry name" value="Carbon-nitrogen hydrolase"/>
    <property type="match status" value="1"/>
</dbReference>
<dbReference type="InterPro" id="IPR036526">
    <property type="entry name" value="C-N_Hydrolase_sf"/>
</dbReference>
<dbReference type="CDD" id="cd00553">
    <property type="entry name" value="NAD_synthase"/>
    <property type="match status" value="1"/>
</dbReference>
<keyword evidence="11" id="KW-0175">Coiled coil</keyword>
<dbReference type="PIRSF" id="PIRSF006630">
    <property type="entry name" value="NADS_GAT"/>
    <property type="match status" value="1"/>
</dbReference>
<accession>A0A832DJ67</accession>
<dbReference type="EMBL" id="DSVI01000004">
    <property type="protein sequence ID" value="HGT47105.1"/>
    <property type="molecule type" value="Genomic_DNA"/>
</dbReference>
<dbReference type="InterPro" id="IPR014729">
    <property type="entry name" value="Rossmann-like_a/b/a_fold"/>
</dbReference>
<feature type="domain" description="CN hydrolase" evidence="12">
    <location>
        <begin position="1"/>
        <end position="255"/>
    </location>
</feature>
<evidence type="ECO:0000256" key="10">
    <source>
        <dbReference type="RuleBase" id="RU003811"/>
    </source>
</evidence>
<comment type="caution">
    <text evidence="13">The sequence shown here is derived from an EMBL/GenBank/DDBJ whole genome shotgun (WGS) entry which is preliminary data.</text>
</comment>
<dbReference type="InterPro" id="IPR000132">
    <property type="entry name" value="Nitrilase/CN_hydratase_CS"/>
</dbReference>
<feature type="binding site" evidence="7">
    <location>
        <position position="376"/>
    </location>
    <ligand>
        <name>deamido-NAD(+)</name>
        <dbReference type="ChEBI" id="CHEBI:58437"/>
        <note>ligand shared between two neighboring subunits</note>
    </ligand>
</feature>
<protein>
    <recommendedName>
        <fullName evidence="7 8">Glutamine-dependent NAD(+) synthetase</fullName>
        <ecNumber evidence="7 8">6.3.5.1</ecNumber>
    </recommendedName>
    <alternativeName>
        <fullName evidence="7 8">NAD(+) synthase [glutamine-hydrolyzing]</fullName>
    </alternativeName>
</protein>
<dbReference type="UniPathway" id="UPA00253">
    <property type="reaction ID" value="UER00334"/>
</dbReference>
<dbReference type="InterPro" id="IPR014445">
    <property type="entry name" value="Gln-dep_NAD_synthase"/>
</dbReference>
<feature type="coiled-coil region" evidence="11">
    <location>
        <begin position="355"/>
        <end position="382"/>
    </location>
</feature>
<dbReference type="GO" id="GO:0005524">
    <property type="term" value="F:ATP binding"/>
    <property type="evidence" value="ECO:0007669"/>
    <property type="project" value="UniProtKB-UniRule"/>
</dbReference>
<feature type="binding site" evidence="7">
    <location>
        <begin position="294"/>
        <end position="301"/>
    </location>
    <ligand>
        <name>ATP</name>
        <dbReference type="ChEBI" id="CHEBI:30616"/>
    </ligand>
</feature>
<sequence>MKLALCQIDPIIGDIEFNKNKILNGYKKGIEAGAELVIFPELSLVGYPPLDLVEKKEFRLAVDKAAKEIAAQTNSVGLIFGSITEDNDRIGTDVHNSALLCYDGKIQFVQHKTLIPNYDVFDEMRYFDPSKEVYVHEFKGEKLGISICEDIWNDADYWYRRRYTRDPIQELIQQYTTLLINISASPYSYGKRQARKDMLSTLCRNDNLPLAYTCCVGAQTDLIFDGASMCFDKKGRLVKVGKTFEEDFILFDTNADYDDIKHCEASYEEEVFKALVYGLKEYCTKLKFSKVLIGLSGGIDSALVTCIAVEALGAKNVHVLLMPSKYSSEGSLTDSEKLIKNLGISSDNISIQPVVDETILQLNSALKNIKGLTEENIQARIRCLYLMAYSNNEGHLLLTTGNKSEMAVGYATLYGDMAGGLAVIADVYKTDVYKIANYINREKEIIPEAIINKPPSAELKPNQTDQDTLPPYDLLDRILRMYLEENKEFNEINEIIGNEEVVKKVLRLVDFNEYKRKQAAPALRVSSKAFGYGRRYPIVQGWRK</sequence>
<dbReference type="PANTHER" id="PTHR23090:SF9">
    <property type="entry name" value="GLUTAMINE-DEPENDENT NAD(+) SYNTHETASE"/>
    <property type="match status" value="1"/>
</dbReference>
<evidence type="ECO:0000256" key="2">
    <source>
        <dbReference type="ARBA" id="ARBA00007145"/>
    </source>
</evidence>
<dbReference type="Pfam" id="PF00795">
    <property type="entry name" value="CN_hydrolase"/>
    <property type="match status" value="1"/>
</dbReference>
<feature type="binding site" evidence="7">
    <location>
        <position position="185"/>
    </location>
    <ligand>
        <name>L-glutamine</name>
        <dbReference type="ChEBI" id="CHEBI:58359"/>
    </ligand>
</feature>
<dbReference type="NCBIfam" id="NF010588">
    <property type="entry name" value="PRK13981.1"/>
    <property type="match status" value="1"/>
</dbReference>
<dbReference type="PANTHER" id="PTHR23090">
    <property type="entry name" value="NH 3 /GLUTAMINE-DEPENDENT NAD + SYNTHETASE"/>
    <property type="match status" value="1"/>
</dbReference>
<dbReference type="PROSITE" id="PS50263">
    <property type="entry name" value="CN_HYDROLASE"/>
    <property type="match status" value="1"/>
</dbReference>
<dbReference type="FunFam" id="3.40.50.620:FF:000106">
    <property type="entry name" value="Glutamine-dependent NAD(+) synthetase"/>
    <property type="match status" value="1"/>
</dbReference>
<feature type="active site" description="Proton acceptor" evidence="9">
    <location>
        <position position="41"/>
    </location>
</feature>
<evidence type="ECO:0000256" key="9">
    <source>
        <dbReference type="PROSITE-ProRule" id="PRU10139"/>
    </source>
</evidence>
<evidence type="ECO:0000259" key="12">
    <source>
        <dbReference type="PROSITE" id="PS50263"/>
    </source>
</evidence>
<dbReference type="SUPFAM" id="SSF56317">
    <property type="entry name" value="Carbon-nitrogen hydrolase"/>
    <property type="match status" value="1"/>
</dbReference>
<dbReference type="PROSITE" id="PS00920">
    <property type="entry name" value="NITRIL_CHT_1"/>
    <property type="match status" value="1"/>
</dbReference>
<evidence type="ECO:0000256" key="8">
    <source>
        <dbReference type="PIRNR" id="PIRNR006630"/>
    </source>
</evidence>
<evidence type="ECO:0000256" key="4">
    <source>
        <dbReference type="ARBA" id="ARBA00022741"/>
    </source>
</evidence>
<keyword evidence="6 7" id="KW-0520">NAD</keyword>
<feature type="binding site" evidence="7">
    <location>
        <position position="405"/>
    </location>
    <ligand>
        <name>deamido-NAD(+)</name>
        <dbReference type="ChEBI" id="CHEBI:58437"/>
        <note>ligand shared between two neighboring subunits</note>
    </ligand>
</feature>
<gene>
    <name evidence="7" type="primary">nadE</name>
    <name evidence="13" type="ORF">ENS56_03645</name>
</gene>
<feature type="active site" description="For glutaminase activity" evidence="7">
    <location>
        <position position="112"/>
    </location>
</feature>
<proteinExistence type="inferred from homology"/>
<dbReference type="InterPro" id="IPR003694">
    <property type="entry name" value="NAD_synthase"/>
</dbReference>
<keyword evidence="4 7" id="KW-0547">Nucleotide-binding</keyword>
<reference evidence="13" key="1">
    <citation type="journal article" date="2020" name="mSystems">
        <title>Genome- and Community-Level Interaction Insights into Carbon Utilization and Element Cycling Functions of Hydrothermarchaeota in Hydrothermal Sediment.</title>
        <authorList>
            <person name="Zhou Z."/>
            <person name="Liu Y."/>
            <person name="Xu W."/>
            <person name="Pan J."/>
            <person name="Luo Z.H."/>
            <person name="Li M."/>
        </authorList>
    </citation>
    <scope>NUCLEOTIDE SEQUENCE [LARGE SCALE GENOMIC DNA]</scope>
    <source>
        <strain evidence="13">SpSt-500</strain>
    </source>
</reference>
<dbReference type="GO" id="GO:0005737">
    <property type="term" value="C:cytoplasm"/>
    <property type="evidence" value="ECO:0007669"/>
    <property type="project" value="InterPro"/>
</dbReference>
<evidence type="ECO:0000256" key="5">
    <source>
        <dbReference type="ARBA" id="ARBA00022840"/>
    </source>
</evidence>
<dbReference type="SUPFAM" id="SSF52402">
    <property type="entry name" value="Adenine nucleotide alpha hydrolases-like"/>
    <property type="match status" value="1"/>
</dbReference>
<comment type="caution">
    <text evidence="7">Lacks conserved residue(s) required for the propagation of feature annotation.</text>
</comment>
<dbReference type="GO" id="GO:0008795">
    <property type="term" value="F:NAD+ synthase activity"/>
    <property type="evidence" value="ECO:0007669"/>
    <property type="project" value="UniProtKB-UniRule"/>
</dbReference>
<evidence type="ECO:0000256" key="11">
    <source>
        <dbReference type="SAM" id="Coils"/>
    </source>
</evidence>
<feature type="active site" description="Nucleophile; for glutaminase activity" evidence="7">
    <location>
        <position position="148"/>
    </location>
</feature>
<dbReference type="InterPro" id="IPR003010">
    <property type="entry name" value="C-N_Hydrolase"/>
</dbReference>
<dbReference type="GO" id="GO:0000257">
    <property type="term" value="F:nitrilase activity"/>
    <property type="evidence" value="ECO:0007669"/>
    <property type="project" value="UniProtKB-ARBA"/>
</dbReference>
<dbReference type="CDD" id="cd07570">
    <property type="entry name" value="GAT_Gln-NAD-synth"/>
    <property type="match status" value="1"/>
</dbReference>
<dbReference type="HAMAP" id="MF_02090">
    <property type="entry name" value="NadE_glutamine_dep"/>
    <property type="match status" value="1"/>
</dbReference>
<feature type="binding site" evidence="7">
    <location>
        <position position="515"/>
    </location>
    <ligand>
        <name>deamido-NAD(+)</name>
        <dbReference type="ChEBI" id="CHEBI:58437"/>
        <note>ligand shared between two neighboring subunits</note>
    </ligand>
</feature>
<dbReference type="NCBIfam" id="TIGR00552">
    <property type="entry name" value="nadE"/>
    <property type="match status" value="1"/>
</dbReference>
<comment type="function">
    <text evidence="7">Catalyzes the ATP-dependent amidation of deamido-NAD to form NAD. Uses L-glutamine as a nitrogen source.</text>
</comment>
<feature type="binding site" evidence="7">
    <location>
        <position position="400"/>
    </location>
    <ligand>
        <name>ATP</name>
        <dbReference type="ChEBI" id="CHEBI:30616"/>
    </ligand>
</feature>
<dbReference type="AlphaFoldDB" id="A0A832DJ67"/>
<evidence type="ECO:0000256" key="6">
    <source>
        <dbReference type="ARBA" id="ARBA00023027"/>
    </source>
</evidence>
<evidence type="ECO:0000313" key="13">
    <source>
        <dbReference type="EMBL" id="HGT47105.1"/>
    </source>
</evidence>
<feature type="binding site" evidence="7">
    <location>
        <position position="191"/>
    </location>
    <ligand>
        <name>L-glutamine</name>
        <dbReference type="ChEBI" id="CHEBI:58359"/>
    </ligand>
</feature>
<comment type="similarity">
    <text evidence="2 7 8">In the C-terminal section; belongs to the NAD synthetase family.</text>
</comment>
<dbReference type="Gene3D" id="3.40.50.620">
    <property type="entry name" value="HUPs"/>
    <property type="match status" value="1"/>
</dbReference>
<evidence type="ECO:0000256" key="7">
    <source>
        <dbReference type="HAMAP-Rule" id="MF_02090"/>
    </source>
</evidence>
<name>A0A832DJ67_9BACT</name>
<comment type="pathway">
    <text evidence="1 7 8">Cofactor biosynthesis; NAD(+) biosynthesis; NAD(+) from deamido-NAD(+) (L-Gln route): step 1/1.</text>
</comment>
<dbReference type="InterPro" id="IPR022310">
    <property type="entry name" value="NAD/GMP_synthase"/>
</dbReference>
<dbReference type="GO" id="GO:0009435">
    <property type="term" value="P:NAD+ biosynthetic process"/>
    <property type="evidence" value="ECO:0007669"/>
    <property type="project" value="UniProtKB-UniRule"/>
</dbReference>
<organism evidence="13">
    <name type="scientific">Ignavibacterium album</name>
    <dbReference type="NCBI Taxonomy" id="591197"/>
    <lineage>
        <taxon>Bacteria</taxon>
        <taxon>Pseudomonadati</taxon>
        <taxon>Ignavibacteriota</taxon>
        <taxon>Ignavibacteria</taxon>
        <taxon>Ignavibacteriales</taxon>
        <taxon>Ignavibacteriaceae</taxon>
        <taxon>Ignavibacterium</taxon>
    </lineage>
</organism>
<comment type="similarity">
    <text evidence="10">Belongs to the NAD synthetase family.</text>
</comment>